<dbReference type="AlphaFoldDB" id="A0A0S2SI24"/>
<evidence type="ECO:0000259" key="2">
    <source>
        <dbReference type="Pfam" id="PF07885"/>
    </source>
</evidence>
<dbReference type="KEGG" id="asr:WL1483_1919"/>
<evidence type="ECO:0000313" key="6">
    <source>
        <dbReference type="Proteomes" id="UP000774958"/>
    </source>
</evidence>
<feature type="domain" description="Potassium channel" evidence="2">
    <location>
        <begin position="241"/>
        <end position="319"/>
    </location>
</feature>
<dbReference type="STRING" id="652.WL1483_1919"/>
<dbReference type="Proteomes" id="UP000774958">
    <property type="component" value="Unassembled WGS sequence"/>
</dbReference>
<sequence length="320" mass="36031">MARCHYLVSDGRFCHEEAGDGGLCRWHDPDGDHQSEGTTKALEAFVRGGGLCHGLQLAKADLAGLNLVHPDPTQGFVLEKCDFYRANLHGAHLYHLQMKGGSLMKADLTDANLHCARLDAVNLLGIRWKGARIDGLDTGATVLQEQRGRKERDPALATLLFKEAEETYRDLRKASEYQGIFTLSGHYIKKELTMRRLQMPRWSLRRFFSWMVDLFCGYGEEPLRVVIFSLIMIACCAILYFFFGLNFGGESLVYRPGASWQENGLFLLECFYYSVVTFTTLGYGDFTPIGLSRLFAAVEAFTGSFTLALFVVVFVKKMTR</sequence>
<keyword evidence="1" id="KW-1133">Transmembrane helix</keyword>
<reference evidence="5" key="1">
    <citation type="submission" date="2015-10" db="EMBL/GenBank/DDBJ databases">
        <title>Complete Genome Sequence of Aeromonas schubertii strain WL1483.</title>
        <authorList>
            <person name="Liu L."/>
        </authorList>
    </citation>
    <scope>NUCLEOTIDE SEQUENCE [LARGE SCALE GENOMIC DNA]</scope>
    <source>
        <strain evidence="5">WL1483</strain>
    </source>
</reference>
<evidence type="ECO:0000313" key="4">
    <source>
        <dbReference type="EMBL" id="MBZ6065212.1"/>
    </source>
</evidence>
<evidence type="ECO:0000313" key="3">
    <source>
        <dbReference type="EMBL" id="ALP41338.1"/>
    </source>
</evidence>
<feature type="transmembrane region" description="Helical" evidence="1">
    <location>
        <begin position="225"/>
        <end position="243"/>
    </location>
</feature>
<dbReference type="InterPro" id="IPR013099">
    <property type="entry name" value="K_chnl_dom"/>
</dbReference>
<dbReference type="OrthoDB" id="9813518at2"/>
<reference evidence="3 5" key="2">
    <citation type="journal article" date="2016" name="Genome Announc.">
        <title>Complete Genome Sequence of the Highly Virulent Aeromonas schubertii Strain WL1483, Isolated from Diseased Snakehead Fish (Channa argus) in China.</title>
        <authorList>
            <person name="Liu L."/>
            <person name="Li N."/>
            <person name="Zhang D."/>
            <person name="Fu X."/>
            <person name="Shi C."/>
            <person name="Lin Q."/>
            <person name="Hao G."/>
        </authorList>
    </citation>
    <scope>NUCLEOTIDE SEQUENCE [LARGE SCALE GENOMIC DNA]</scope>
    <source>
        <strain evidence="3 5">WL1483</strain>
    </source>
</reference>
<feature type="transmembrane region" description="Helical" evidence="1">
    <location>
        <begin position="264"/>
        <end position="283"/>
    </location>
</feature>
<dbReference type="Pfam" id="PF00805">
    <property type="entry name" value="Pentapeptide"/>
    <property type="match status" value="1"/>
</dbReference>
<keyword evidence="1" id="KW-0472">Membrane</keyword>
<dbReference type="Pfam" id="PF07885">
    <property type="entry name" value="Ion_trans_2"/>
    <property type="match status" value="1"/>
</dbReference>
<feature type="transmembrane region" description="Helical" evidence="1">
    <location>
        <begin position="295"/>
        <end position="315"/>
    </location>
</feature>
<evidence type="ECO:0000313" key="5">
    <source>
        <dbReference type="Proteomes" id="UP000058114"/>
    </source>
</evidence>
<dbReference type="SUPFAM" id="SSF141571">
    <property type="entry name" value="Pentapeptide repeat-like"/>
    <property type="match status" value="1"/>
</dbReference>
<keyword evidence="1" id="KW-0812">Transmembrane</keyword>
<dbReference type="EMBL" id="JAIRBT010000003">
    <property type="protein sequence ID" value="MBZ6065212.1"/>
    <property type="molecule type" value="Genomic_DNA"/>
</dbReference>
<dbReference type="SUPFAM" id="SSF81324">
    <property type="entry name" value="Voltage-gated potassium channels"/>
    <property type="match status" value="1"/>
</dbReference>
<dbReference type="GO" id="GO:0034220">
    <property type="term" value="P:monoatomic ion transmembrane transport"/>
    <property type="evidence" value="ECO:0007669"/>
    <property type="project" value="UniProtKB-KW"/>
</dbReference>
<keyword evidence="3" id="KW-0406">Ion transport</keyword>
<dbReference type="RefSeq" id="WP_050664621.1">
    <property type="nucleotide sequence ID" value="NZ_CDDB01000001.1"/>
</dbReference>
<keyword evidence="3" id="KW-0407">Ion channel</keyword>
<dbReference type="PATRIC" id="fig|652.5.peg.1605"/>
<gene>
    <name evidence="4" type="ORF">LA374_03165</name>
    <name evidence="3" type="ORF">WL1483_1919</name>
</gene>
<protein>
    <submittedName>
        <fullName evidence="4">Pentapeptide repeat-containing protein</fullName>
    </submittedName>
    <submittedName>
        <fullName evidence="3">Potassium channel protein</fullName>
    </submittedName>
</protein>
<dbReference type="Gene3D" id="1.10.287.70">
    <property type="match status" value="1"/>
</dbReference>
<proteinExistence type="predicted"/>
<accession>A0A0S2SI24</accession>
<keyword evidence="6" id="KW-1185">Reference proteome</keyword>
<dbReference type="InterPro" id="IPR001646">
    <property type="entry name" value="5peptide_repeat"/>
</dbReference>
<name>A0A0S2SI24_9GAMM</name>
<keyword evidence="3" id="KW-0813">Transport</keyword>
<dbReference type="Gene3D" id="2.160.20.80">
    <property type="entry name" value="E3 ubiquitin-protein ligase SopA"/>
    <property type="match status" value="1"/>
</dbReference>
<evidence type="ECO:0000256" key="1">
    <source>
        <dbReference type="SAM" id="Phobius"/>
    </source>
</evidence>
<organism evidence="3 5">
    <name type="scientific">Aeromonas schubertii</name>
    <dbReference type="NCBI Taxonomy" id="652"/>
    <lineage>
        <taxon>Bacteria</taxon>
        <taxon>Pseudomonadati</taxon>
        <taxon>Pseudomonadota</taxon>
        <taxon>Gammaproteobacteria</taxon>
        <taxon>Aeromonadales</taxon>
        <taxon>Aeromonadaceae</taxon>
        <taxon>Aeromonas</taxon>
    </lineage>
</organism>
<dbReference type="EMBL" id="CP013067">
    <property type="protein sequence ID" value="ALP41338.1"/>
    <property type="molecule type" value="Genomic_DNA"/>
</dbReference>
<dbReference type="Proteomes" id="UP000058114">
    <property type="component" value="Chromosome"/>
</dbReference>
<reference evidence="4 6" key="3">
    <citation type="submission" date="2021-09" db="EMBL/GenBank/DDBJ databases">
        <title>Aeromonas schubertii isolated from Asian sea bass.</title>
        <authorList>
            <person name="Pinpimai K."/>
        </authorList>
    </citation>
    <scope>NUCLEOTIDE SEQUENCE [LARGE SCALE GENOMIC DNA]</scope>
    <source>
        <strain evidence="4 6">CHULA2021a</strain>
    </source>
</reference>